<organism evidence="1 2">
    <name type="scientific">Nocardioides deserti</name>
    <dbReference type="NCBI Taxonomy" id="1588644"/>
    <lineage>
        <taxon>Bacteria</taxon>
        <taxon>Bacillati</taxon>
        <taxon>Actinomycetota</taxon>
        <taxon>Actinomycetes</taxon>
        <taxon>Propionibacteriales</taxon>
        <taxon>Nocardioidaceae</taxon>
        <taxon>Nocardioides</taxon>
    </lineage>
</organism>
<dbReference type="EMBL" id="JACMYC010000005">
    <property type="protein sequence ID" value="MBC2960758.1"/>
    <property type="molecule type" value="Genomic_DNA"/>
</dbReference>
<evidence type="ECO:0000313" key="1">
    <source>
        <dbReference type="EMBL" id="MBC2960758.1"/>
    </source>
</evidence>
<dbReference type="InterPro" id="IPR021247">
    <property type="entry name" value="DUF2785"/>
</dbReference>
<dbReference type="Proteomes" id="UP000604001">
    <property type="component" value="Unassembled WGS sequence"/>
</dbReference>
<name>A0ABR6U9G8_9ACTN</name>
<dbReference type="RefSeq" id="WP_186346016.1">
    <property type="nucleotide sequence ID" value="NZ_BMMR01000005.1"/>
</dbReference>
<dbReference type="Pfam" id="PF10978">
    <property type="entry name" value="DUF2785"/>
    <property type="match status" value="1"/>
</dbReference>
<evidence type="ECO:0000313" key="2">
    <source>
        <dbReference type="Proteomes" id="UP000604001"/>
    </source>
</evidence>
<reference evidence="1 2" key="1">
    <citation type="submission" date="2020-08" db="EMBL/GenBank/DDBJ databases">
        <title>novel species in genus Nocardioides.</title>
        <authorList>
            <person name="Zhang G."/>
        </authorList>
    </citation>
    <scope>NUCLEOTIDE SEQUENCE [LARGE SCALE GENOMIC DNA]</scope>
    <source>
        <strain evidence="1 2">SC8A-24</strain>
    </source>
</reference>
<comment type="caution">
    <text evidence="1">The sequence shown here is derived from an EMBL/GenBank/DDBJ whole genome shotgun (WGS) entry which is preliminary data.</text>
</comment>
<protein>
    <submittedName>
        <fullName evidence="1">DUF2785 domain-containing protein</fullName>
    </submittedName>
</protein>
<sequence length="286" mass="30819">MSGQYWKQVHASGLAVPDDRPLEDLTADLTRMLGDPEPEVREATAWPVLVTWIGRGVYDDLLVGLGDGMSAGLRPGLGEVGTDSVLRRSWSARVLAECLERDNLRSLLPAGKVLDWGDRIATWLLREQDVRGFVPGRGWAHAVAHGADALAALARSPHLGTPELTVVLDVVADRVLLPVDHLFVNGEPDRLAQATMTVLRRDEVPLQVLEPWIARLVAAAAVQASYDGRDPHLTGGNAEAFLRALHLQLALAPDPPAVRADLLLVVVDALRHTNPGLRHVGASASV</sequence>
<gene>
    <name evidence="1" type="ORF">H7344_10685</name>
</gene>
<keyword evidence="2" id="KW-1185">Reference proteome</keyword>
<accession>A0ABR6U9G8</accession>
<proteinExistence type="predicted"/>